<dbReference type="EMBL" id="JH711584">
    <property type="protein sequence ID" value="EIW77291.1"/>
    <property type="molecule type" value="Genomic_DNA"/>
</dbReference>
<comment type="caution">
    <text evidence="2">The sequence shown here is derived from an EMBL/GenBank/DDBJ whole genome shotgun (WGS) entry which is preliminary data.</text>
</comment>
<sequence length="466" mass="53654">MPVPAPSTPRPRVPSRVDNDRNIHVHPRLRQVLRLEPILHMVYPQLTADEMSQRFIMTVGYAIDARLRWESLAAITCIALEFSLPITIPIDPIDYPVYFVWMRTPDQHPMSDSVPYVMLFHVFGGGSAHSASLRVSSLADRLVRMLNTSVHDSVVQYPDEAMAYVDLKCNNSRRLVGMIHFRDIFAPTFARIQNDCQSERVDNAFVFDGRFITITPTSIRPSYQYLRATLDDIREHYPQMNRLSVSESECHGLVPFPYGKLRVYGKAIASRLATGLTTRSRPYCLDGNLSLERRDVANKRPLDLQLAFKVALAFNDVKDKDKDKDGSMSWITYNLLLHDYIGELISSPINTLPPPESLQVLLVWDESSDESRFREHGAFSISFHVHGGGLGHRQALRLSALMDHFSHEYLHSDCMTHSWENVVEWLRVWSLYYKTYQFLFNRYCCVYRIVSPEVRDGYSCLLDFNI</sequence>
<reference evidence="3" key="1">
    <citation type="journal article" date="2012" name="Science">
        <title>The Paleozoic origin of enzymatic lignin decomposition reconstructed from 31 fungal genomes.</title>
        <authorList>
            <person name="Floudas D."/>
            <person name="Binder M."/>
            <person name="Riley R."/>
            <person name="Barry K."/>
            <person name="Blanchette R.A."/>
            <person name="Henrissat B."/>
            <person name="Martinez A.T."/>
            <person name="Otillar R."/>
            <person name="Spatafora J.W."/>
            <person name="Yadav J.S."/>
            <person name="Aerts A."/>
            <person name="Benoit I."/>
            <person name="Boyd A."/>
            <person name="Carlson A."/>
            <person name="Copeland A."/>
            <person name="Coutinho P.M."/>
            <person name="de Vries R.P."/>
            <person name="Ferreira P."/>
            <person name="Findley K."/>
            <person name="Foster B."/>
            <person name="Gaskell J."/>
            <person name="Glotzer D."/>
            <person name="Gorecki P."/>
            <person name="Heitman J."/>
            <person name="Hesse C."/>
            <person name="Hori C."/>
            <person name="Igarashi K."/>
            <person name="Jurgens J.A."/>
            <person name="Kallen N."/>
            <person name="Kersten P."/>
            <person name="Kohler A."/>
            <person name="Kuees U."/>
            <person name="Kumar T.K.A."/>
            <person name="Kuo A."/>
            <person name="LaButti K."/>
            <person name="Larrondo L.F."/>
            <person name="Lindquist E."/>
            <person name="Ling A."/>
            <person name="Lombard V."/>
            <person name="Lucas S."/>
            <person name="Lundell T."/>
            <person name="Martin R."/>
            <person name="McLaughlin D.J."/>
            <person name="Morgenstern I."/>
            <person name="Morin E."/>
            <person name="Murat C."/>
            <person name="Nagy L.G."/>
            <person name="Nolan M."/>
            <person name="Ohm R.A."/>
            <person name="Patyshakuliyeva A."/>
            <person name="Rokas A."/>
            <person name="Ruiz-Duenas F.J."/>
            <person name="Sabat G."/>
            <person name="Salamov A."/>
            <person name="Samejima M."/>
            <person name="Schmutz J."/>
            <person name="Slot J.C."/>
            <person name="St John F."/>
            <person name="Stenlid J."/>
            <person name="Sun H."/>
            <person name="Sun S."/>
            <person name="Syed K."/>
            <person name="Tsang A."/>
            <person name="Wiebenga A."/>
            <person name="Young D."/>
            <person name="Pisabarro A."/>
            <person name="Eastwood D.C."/>
            <person name="Martin F."/>
            <person name="Cullen D."/>
            <person name="Grigoriev I.V."/>
            <person name="Hibbett D.S."/>
        </authorList>
    </citation>
    <scope>NUCLEOTIDE SEQUENCE [LARGE SCALE GENOMIC DNA]</scope>
    <source>
        <strain evidence="3">RWD-64-598 SS2</strain>
    </source>
</reference>
<feature type="region of interest" description="Disordered" evidence="1">
    <location>
        <begin position="1"/>
        <end position="20"/>
    </location>
</feature>
<evidence type="ECO:0000313" key="3">
    <source>
        <dbReference type="Proteomes" id="UP000053558"/>
    </source>
</evidence>
<dbReference type="GeneID" id="19209459"/>
<dbReference type="RefSeq" id="XP_007772443.1">
    <property type="nucleotide sequence ID" value="XM_007774253.1"/>
</dbReference>
<dbReference type="AlphaFoldDB" id="A0A5M3MFC2"/>
<evidence type="ECO:0000256" key="1">
    <source>
        <dbReference type="SAM" id="MobiDB-lite"/>
    </source>
</evidence>
<dbReference type="KEGG" id="cput:CONPUDRAFT_76051"/>
<organism evidence="2 3">
    <name type="scientific">Coniophora puteana (strain RWD-64-598)</name>
    <name type="common">Brown rot fungus</name>
    <dbReference type="NCBI Taxonomy" id="741705"/>
    <lineage>
        <taxon>Eukaryota</taxon>
        <taxon>Fungi</taxon>
        <taxon>Dikarya</taxon>
        <taxon>Basidiomycota</taxon>
        <taxon>Agaricomycotina</taxon>
        <taxon>Agaricomycetes</taxon>
        <taxon>Agaricomycetidae</taxon>
        <taxon>Boletales</taxon>
        <taxon>Coniophorineae</taxon>
        <taxon>Coniophoraceae</taxon>
        <taxon>Coniophora</taxon>
    </lineage>
</organism>
<dbReference type="Proteomes" id="UP000053558">
    <property type="component" value="Unassembled WGS sequence"/>
</dbReference>
<keyword evidence="3" id="KW-1185">Reference proteome</keyword>
<protein>
    <submittedName>
        <fullName evidence="2">Uncharacterized protein</fullName>
    </submittedName>
</protein>
<evidence type="ECO:0000313" key="2">
    <source>
        <dbReference type="EMBL" id="EIW77291.1"/>
    </source>
</evidence>
<proteinExistence type="predicted"/>
<feature type="compositionally biased region" description="Pro residues" evidence="1">
    <location>
        <begin position="1"/>
        <end position="12"/>
    </location>
</feature>
<gene>
    <name evidence="2" type="ORF">CONPUDRAFT_76051</name>
</gene>
<name>A0A5M3MFC2_CONPW</name>
<accession>A0A5M3MFC2</accession>